<accession>A0ABW5I646</accession>
<name>A0ABW5I646_9PSEU</name>
<keyword evidence="1" id="KW-0472">Membrane</keyword>
<gene>
    <name evidence="2" type="ORF">ACFSUT_29300</name>
</gene>
<keyword evidence="3" id="KW-1185">Reference proteome</keyword>
<comment type="caution">
    <text evidence="2">The sequence shown here is derived from an EMBL/GenBank/DDBJ whole genome shotgun (WGS) entry which is preliminary data.</text>
</comment>
<evidence type="ECO:0000313" key="3">
    <source>
        <dbReference type="Proteomes" id="UP001597542"/>
    </source>
</evidence>
<dbReference type="RefSeq" id="WP_344275013.1">
    <property type="nucleotide sequence ID" value="NZ_BAAAHV010000012.1"/>
</dbReference>
<feature type="transmembrane region" description="Helical" evidence="1">
    <location>
        <begin position="119"/>
        <end position="143"/>
    </location>
</feature>
<reference evidence="3" key="1">
    <citation type="journal article" date="2019" name="Int. J. Syst. Evol. Microbiol.">
        <title>The Global Catalogue of Microorganisms (GCM) 10K type strain sequencing project: providing services to taxonomists for standard genome sequencing and annotation.</title>
        <authorList>
            <consortium name="The Broad Institute Genomics Platform"/>
            <consortium name="The Broad Institute Genome Sequencing Center for Infectious Disease"/>
            <person name="Wu L."/>
            <person name="Ma J."/>
        </authorList>
    </citation>
    <scope>NUCLEOTIDE SEQUENCE [LARGE SCALE GENOMIC DNA]</scope>
    <source>
        <strain evidence="3">CGMCC 4.7638</strain>
    </source>
</reference>
<evidence type="ECO:0000313" key="2">
    <source>
        <dbReference type="EMBL" id="MFD2484406.1"/>
    </source>
</evidence>
<keyword evidence="1" id="KW-0812">Transmembrane</keyword>
<evidence type="ECO:0000256" key="1">
    <source>
        <dbReference type="SAM" id="Phobius"/>
    </source>
</evidence>
<proteinExistence type="predicted"/>
<dbReference type="Proteomes" id="UP001597542">
    <property type="component" value="Unassembled WGS sequence"/>
</dbReference>
<keyword evidence="1" id="KW-1133">Transmembrane helix</keyword>
<feature type="transmembrane region" description="Helical" evidence="1">
    <location>
        <begin position="6"/>
        <end position="27"/>
    </location>
</feature>
<protein>
    <submittedName>
        <fullName evidence="2">DUF3592 domain-containing protein</fullName>
    </submittedName>
</protein>
<organism evidence="2 3">
    <name type="scientific">Amycolatopsis albidoflavus</name>
    <dbReference type="NCBI Taxonomy" id="102226"/>
    <lineage>
        <taxon>Bacteria</taxon>
        <taxon>Bacillati</taxon>
        <taxon>Actinomycetota</taxon>
        <taxon>Actinomycetes</taxon>
        <taxon>Pseudonocardiales</taxon>
        <taxon>Pseudonocardiaceae</taxon>
        <taxon>Amycolatopsis</taxon>
    </lineage>
</organism>
<dbReference type="EMBL" id="JBHUKQ010000015">
    <property type="protein sequence ID" value="MFD2484406.1"/>
    <property type="molecule type" value="Genomic_DNA"/>
</dbReference>
<sequence>MTTVQTVVWSCWGGFVLIMVLVSVFQLRKLRHREKGMRTWPHVAAVVVGHQAVPGAGSGDDSLPSYLSVYQYAGPDGRTYQGKTIWSKSRPLPLRQTLPVCVNPGSPAESYPVEKTSRAMLGCLFVVMGVFCVGSFFFVRVLVGS</sequence>